<dbReference type="InterPro" id="IPR040976">
    <property type="entry name" value="Pkinase_fungal"/>
</dbReference>
<evidence type="ECO:0000259" key="1">
    <source>
        <dbReference type="PROSITE" id="PS50011"/>
    </source>
</evidence>
<reference evidence="2 3" key="1">
    <citation type="journal article" date="2011" name="PLoS Pathog.">
        <title>Endophytic Life Strategies Decoded by Genome and Transcriptome Analyses of the Mutualistic Root Symbiont Piriformospora indica.</title>
        <authorList>
            <person name="Zuccaro A."/>
            <person name="Lahrmann U."/>
            <person name="Guldener U."/>
            <person name="Langen G."/>
            <person name="Pfiffi S."/>
            <person name="Biedenkopf D."/>
            <person name="Wong P."/>
            <person name="Samans B."/>
            <person name="Grimm C."/>
            <person name="Basiewicz M."/>
            <person name="Murat C."/>
            <person name="Martin F."/>
            <person name="Kogel K.H."/>
        </authorList>
    </citation>
    <scope>NUCLEOTIDE SEQUENCE [LARGE SCALE GENOMIC DNA]</scope>
    <source>
        <strain evidence="2 3">DSM 11827</strain>
    </source>
</reference>
<dbReference type="InterPro" id="IPR011009">
    <property type="entry name" value="Kinase-like_dom_sf"/>
</dbReference>
<organism evidence="2 3">
    <name type="scientific">Serendipita indica (strain DSM 11827)</name>
    <name type="common">Root endophyte fungus</name>
    <name type="synonym">Piriformospora indica</name>
    <dbReference type="NCBI Taxonomy" id="1109443"/>
    <lineage>
        <taxon>Eukaryota</taxon>
        <taxon>Fungi</taxon>
        <taxon>Dikarya</taxon>
        <taxon>Basidiomycota</taxon>
        <taxon>Agaricomycotina</taxon>
        <taxon>Agaricomycetes</taxon>
        <taxon>Sebacinales</taxon>
        <taxon>Serendipitaceae</taxon>
        <taxon>Serendipita</taxon>
    </lineage>
</organism>
<dbReference type="Proteomes" id="UP000007148">
    <property type="component" value="Unassembled WGS sequence"/>
</dbReference>
<dbReference type="PROSITE" id="PS50011">
    <property type="entry name" value="PROTEIN_KINASE_DOM"/>
    <property type="match status" value="1"/>
</dbReference>
<proteinExistence type="predicted"/>
<sequence length="199" mass="22840">MAALGRVGGDMVSGVYHSPIVKLNENHGRLLIYAFVWHLYHPITDPTITIDLKSLISTFTVTSDENLSILYVGDAIGRRTTILEQPTNSSLDIREQYLEPDQRFKEGDVFNKIHKGGYFPGVVRVKRVERKVAHQGKEVATSDRVKTRLALLDKGTQFQEVKTFRQMLMIMYDVLEMVRMLHRKRQIVHRDLSSGNILF</sequence>
<dbReference type="HOGENOM" id="CLU_090070_0_0_1"/>
<dbReference type="OrthoDB" id="5569250at2759"/>
<comment type="caution">
    <text evidence="2">The sequence shown here is derived from an EMBL/GenBank/DDBJ whole genome shotgun (WGS) entry which is preliminary data.</text>
</comment>
<dbReference type="SUPFAM" id="SSF56112">
    <property type="entry name" value="Protein kinase-like (PK-like)"/>
    <property type="match status" value="1"/>
</dbReference>
<dbReference type="EMBL" id="CAFZ01001461">
    <property type="protein sequence ID" value="CCA77300.1"/>
    <property type="molecule type" value="Genomic_DNA"/>
</dbReference>
<dbReference type="Gene3D" id="1.10.510.10">
    <property type="entry name" value="Transferase(Phosphotransferase) domain 1"/>
    <property type="match status" value="1"/>
</dbReference>
<dbReference type="Pfam" id="PF17667">
    <property type="entry name" value="Pkinase_fungal"/>
    <property type="match status" value="1"/>
</dbReference>
<dbReference type="InterPro" id="IPR000719">
    <property type="entry name" value="Prot_kinase_dom"/>
</dbReference>
<gene>
    <name evidence="2" type="ORF">PIIN_11277</name>
</gene>
<dbReference type="PROSITE" id="PS00109">
    <property type="entry name" value="PROTEIN_KINASE_TYR"/>
    <property type="match status" value="1"/>
</dbReference>
<feature type="domain" description="Protein kinase" evidence="1">
    <location>
        <begin position="1"/>
        <end position="199"/>
    </location>
</feature>
<evidence type="ECO:0000313" key="2">
    <source>
        <dbReference type="EMBL" id="CCA77300.1"/>
    </source>
</evidence>
<dbReference type="GO" id="GO:0005524">
    <property type="term" value="F:ATP binding"/>
    <property type="evidence" value="ECO:0007669"/>
    <property type="project" value="InterPro"/>
</dbReference>
<protein>
    <recommendedName>
        <fullName evidence="1">Protein kinase domain-containing protein</fullName>
    </recommendedName>
</protein>
<dbReference type="GO" id="GO:0004672">
    <property type="term" value="F:protein kinase activity"/>
    <property type="evidence" value="ECO:0007669"/>
    <property type="project" value="InterPro"/>
</dbReference>
<dbReference type="InParanoid" id="G4U157"/>
<keyword evidence="3" id="KW-1185">Reference proteome</keyword>
<dbReference type="AlphaFoldDB" id="G4U157"/>
<name>G4U157_SERID</name>
<accession>G4U157</accession>
<dbReference type="InterPro" id="IPR008266">
    <property type="entry name" value="Tyr_kinase_AS"/>
</dbReference>
<evidence type="ECO:0000313" key="3">
    <source>
        <dbReference type="Proteomes" id="UP000007148"/>
    </source>
</evidence>